<proteinExistence type="predicted"/>
<dbReference type="EMBL" id="CADCXV010000794">
    <property type="protein sequence ID" value="CAB0035543.1"/>
    <property type="molecule type" value="Genomic_DNA"/>
</dbReference>
<evidence type="ECO:0000313" key="3">
    <source>
        <dbReference type="Proteomes" id="UP000479190"/>
    </source>
</evidence>
<feature type="compositionally biased region" description="Basic and acidic residues" evidence="1">
    <location>
        <begin position="183"/>
        <end position="193"/>
    </location>
</feature>
<keyword evidence="3" id="KW-1185">Reference proteome</keyword>
<sequence>MCAHYWLNAGQVAVRRSRRSHSGHASGQALRPGHTDALSGPPSRRLPGRTAARRRGGGSPARVWPRRGSRRPAGVPRAGPGPRPGAMQVVRRGLRPGPDDPRDGAGDDRLGRSALQLQWSARRGRSGDSARGRSRALGVADQSRGRVGPSAAGSLGRADGHAAPRAHSAQCADARLRGAHPTAVRDHGNDRAGRRARQSTRQGQVFEGATGTVASYRQPPYFFPHLRVALVRFFRS</sequence>
<accession>A0A6H5IC19</accession>
<gene>
    <name evidence="2" type="ORF">TBRA_LOCUS7435</name>
</gene>
<protein>
    <submittedName>
        <fullName evidence="2">Uncharacterized protein</fullName>
    </submittedName>
</protein>
<dbReference type="AlphaFoldDB" id="A0A6H5IC19"/>
<feature type="compositionally biased region" description="Low complexity" evidence="1">
    <location>
        <begin position="71"/>
        <end position="86"/>
    </location>
</feature>
<reference evidence="2 3" key="1">
    <citation type="submission" date="2020-02" db="EMBL/GenBank/DDBJ databases">
        <authorList>
            <person name="Ferguson B K."/>
        </authorList>
    </citation>
    <scope>NUCLEOTIDE SEQUENCE [LARGE SCALE GENOMIC DNA]</scope>
</reference>
<name>A0A6H5IC19_9HYME</name>
<evidence type="ECO:0000256" key="1">
    <source>
        <dbReference type="SAM" id="MobiDB-lite"/>
    </source>
</evidence>
<feature type="compositionally biased region" description="Basic and acidic residues" evidence="1">
    <location>
        <begin position="97"/>
        <end position="111"/>
    </location>
</feature>
<dbReference type="Proteomes" id="UP000479190">
    <property type="component" value="Unassembled WGS sequence"/>
</dbReference>
<feature type="region of interest" description="Disordered" evidence="1">
    <location>
        <begin position="16"/>
        <end position="206"/>
    </location>
</feature>
<evidence type="ECO:0000313" key="2">
    <source>
        <dbReference type="EMBL" id="CAB0035543.1"/>
    </source>
</evidence>
<organism evidence="2 3">
    <name type="scientific">Trichogramma brassicae</name>
    <dbReference type="NCBI Taxonomy" id="86971"/>
    <lineage>
        <taxon>Eukaryota</taxon>
        <taxon>Metazoa</taxon>
        <taxon>Ecdysozoa</taxon>
        <taxon>Arthropoda</taxon>
        <taxon>Hexapoda</taxon>
        <taxon>Insecta</taxon>
        <taxon>Pterygota</taxon>
        <taxon>Neoptera</taxon>
        <taxon>Endopterygota</taxon>
        <taxon>Hymenoptera</taxon>
        <taxon>Apocrita</taxon>
        <taxon>Proctotrupomorpha</taxon>
        <taxon>Chalcidoidea</taxon>
        <taxon>Trichogrammatidae</taxon>
        <taxon>Trichogramma</taxon>
    </lineage>
</organism>